<dbReference type="InterPro" id="IPR010473">
    <property type="entry name" value="GTPase-bd"/>
</dbReference>
<dbReference type="PANTHER" id="PTHR47102">
    <property type="entry name" value="PROTEIN BNI1"/>
    <property type="match status" value="1"/>
</dbReference>
<dbReference type="GO" id="GO:0031267">
    <property type="term" value="F:small GTPase binding"/>
    <property type="evidence" value="ECO:0007669"/>
    <property type="project" value="InterPro"/>
</dbReference>
<dbReference type="InterPro" id="IPR015425">
    <property type="entry name" value="FH2_Formin"/>
</dbReference>
<dbReference type="InterPro" id="IPR016024">
    <property type="entry name" value="ARM-type_fold"/>
</dbReference>
<dbReference type="InterPro" id="IPR051661">
    <property type="entry name" value="Actin_filament_regulator"/>
</dbReference>
<comment type="caution">
    <text evidence="2">The sequence shown here is derived from an EMBL/GenBank/DDBJ whole genome shotgun (WGS) entry which is preliminary data.</text>
</comment>
<organism evidence="2 3">
    <name type="scientific">Absidia repens</name>
    <dbReference type="NCBI Taxonomy" id="90262"/>
    <lineage>
        <taxon>Eukaryota</taxon>
        <taxon>Fungi</taxon>
        <taxon>Fungi incertae sedis</taxon>
        <taxon>Mucoromycota</taxon>
        <taxon>Mucoromycotina</taxon>
        <taxon>Mucoromycetes</taxon>
        <taxon>Mucorales</taxon>
        <taxon>Cunninghamellaceae</taxon>
        <taxon>Absidia</taxon>
    </lineage>
</organism>
<dbReference type="GO" id="GO:0043332">
    <property type="term" value="C:mating projection tip"/>
    <property type="evidence" value="ECO:0007669"/>
    <property type="project" value="TreeGrafter"/>
</dbReference>
<dbReference type="AlphaFoldDB" id="A0A1X2ITH5"/>
<dbReference type="PROSITE" id="PS51444">
    <property type="entry name" value="FH2"/>
    <property type="match status" value="1"/>
</dbReference>
<dbReference type="GO" id="GO:0032153">
    <property type="term" value="C:cell division site"/>
    <property type="evidence" value="ECO:0007669"/>
    <property type="project" value="TreeGrafter"/>
</dbReference>
<dbReference type="InterPro" id="IPR011989">
    <property type="entry name" value="ARM-like"/>
</dbReference>
<dbReference type="PANTHER" id="PTHR47102:SF2">
    <property type="entry name" value="PROTEIN BNI1"/>
    <property type="match status" value="1"/>
</dbReference>
<dbReference type="SUPFAM" id="SSF101447">
    <property type="entry name" value="Formin homology 2 domain (FH2 domain)"/>
    <property type="match status" value="1"/>
</dbReference>
<dbReference type="GO" id="GO:1903475">
    <property type="term" value="P:mitotic actomyosin contractile ring assembly"/>
    <property type="evidence" value="ECO:0007669"/>
    <property type="project" value="TreeGrafter"/>
</dbReference>
<dbReference type="GO" id="GO:0051016">
    <property type="term" value="P:barbed-end actin filament capping"/>
    <property type="evidence" value="ECO:0007669"/>
    <property type="project" value="TreeGrafter"/>
</dbReference>
<dbReference type="InterPro" id="IPR042201">
    <property type="entry name" value="FH2_Formin_sf"/>
</dbReference>
<protein>
    <recommendedName>
        <fullName evidence="1">FH2 domain-containing protein</fullName>
    </recommendedName>
</protein>
<dbReference type="EMBL" id="MCGE01000005">
    <property type="protein sequence ID" value="ORZ21263.1"/>
    <property type="molecule type" value="Genomic_DNA"/>
</dbReference>
<sequence length="566" mass="63406">MPLSWIRHFIGQHTLVTQIHIEGDLLKCFKSFLNNRVGTKEAIKHPPCIQQVVNSIISPSTATRRIVCEVLVFLCYFQVLSGQKMVLKTLDQLWYATKGSGRLDLRLKELDTSLNGCGLMEGLAGASKNLKLLTFHGSAADGQLAGYAVNLSTPVPIPPSPPPLSPVLSPESSNGAPSFAIVIKKQAMNEEIRKSIISASEKMTPSLTDTLHNGCNINIAIMAKCKHIPIHEIKQNILAMNEAFCSEILLRNFQLNVPTSEEMGKLAVFLKTASEYDIKNLSKPAAFCATIMYINRFKERIGCMLFKVTFSGRIAQLGQNMSNAMEASILMKKSQAFKDFLSIVLLVGNFLNGTNFQGGAFGIRIDSINKLVDKKVSNNDSTRLHLLISTMERKFGNTSSQLLEDVRLCGAACGGMTFSYNSRVGQVTLVGDKFEPVMSSFRHMAVEKFDQLEERYTSMNVAYNNVVSCFGENPDDMKRYELFSIFKTFTSSWEVRSNVILKEFAKSRHKLARRYEEQRQQRIKQAKYNIYVIGGVSEQVKWQQLQNSMVSATRSETDERPRLNQL</sequence>
<keyword evidence="3" id="KW-1185">Reference proteome</keyword>
<accession>A0A1X2ITH5</accession>
<evidence type="ECO:0000259" key="1">
    <source>
        <dbReference type="PROSITE" id="PS51444"/>
    </source>
</evidence>
<evidence type="ECO:0000313" key="2">
    <source>
        <dbReference type="EMBL" id="ORZ21263.1"/>
    </source>
</evidence>
<gene>
    <name evidence="2" type="ORF">BCR42DRAFT_434175</name>
</gene>
<reference evidence="2 3" key="1">
    <citation type="submission" date="2016-07" db="EMBL/GenBank/DDBJ databases">
        <title>Pervasive Adenine N6-methylation of Active Genes in Fungi.</title>
        <authorList>
            <consortium name="DOE Joint Genome Institute"/>
            <person name="Mondo S.J."/>
            <person name="Dannebaum R.O."/>
            <person name="Kuo R.C."/>
            <person name="Labutti K."/>
            <person name="Haridas S."/>
            <person name="Kuo A."/>
            <person name="Salamov A."/>
            <person name="Ahrendt S.R."/>
            <person name="Lipzen A."/>
            <person name="Sullivan W."/>
            <person name="Andreopoulos W.B."/>
            <person name="Clum A."/>
            <person name="Lindquist E."/>
            <person name="Daum C."/>
            <person name="Ramamoorthy G.K."/>
            <person name="Gryganskyi A."/>
            <person name="Culley D."/>
            <person name="Magnuson J.K."/>
            <person name="James T.Y."/>
            <person name="O'Malley M.A."/>
            <person name="Stajich J.E."/>
            <person name="Spatafora J.W."/>
            <person name="Visel A."/>
            <person name="Grigoriev I.V."/>
        </authorList>
    </citation>
    <scope>NUCLEOTIDE SEQUENCE [LARGE SCALE GENOMIC DNA]</scope>
    <source>
        <strain evidence="2 3">NRRL 1336</strain>
    </source>
</reference>
<dbReference type="Proteomes" id="UP000193560">
    <property type="component" value="Unassembled WGS sequence"/>
</dbReference>
<dbReference type="Gene3D" id="1.25.10.10">
    <property type="entry name" value="Leucine-rich Repeat Variant"/>
    <property type="match status" value="1"/>
</dbReference>
<dbReference type="GO" id="GO:0003779">
    <property type="term" value="F:actin binding"/>
    <property type="evidence" value="ECO:0007669"/>
    <property type="project" value="InterPro"/>
</dbReference>
<dbReference type="SUPFAM" id="SSF48371">
    <property type="entry name" value="ARM repeat"/>
    <property type="match status" value="1"/>
</dbReference>
<feature type="domain" description="FH2" evidence="1">
    <location>
        <begin position="120"/>
        <end position="519"/>
    </location>
</feature>
<dbReference type="Pfam" id="PF02181">
    <property type="entry name" value="FH2"/>
    <property type="match status" value="1"/>
</dbReference>
<dbReference type="SMART" id="SM00498">
    <property type="entry name" value="FH2"/>
    <property type="match status" value="1"/>
</dbReference>
<dbReference type="Gene3D" id="1.20.58.2220">
    <property type="entry name" value="Formin, FH2 domain"/>
    <property type="match status" value="1"/>
</dbReference>
<dbReference type="SMART" id="SM01140">
    <property type="entry name" value="Drf_GBD"/>
    <property type="match status" value="1"/>
</dbReference>
<dbReference type="GO" id="GO:0051017">
    <property type="term" value="P:actin filament bundle assembly"/>
    <property type="evidence" value="ECO:0007669"/>
    <property type="project" value="TreeGrafter"/>
</dbReference>
<dbReference type="Pfam" id="PF06371">
    <property type="entry name" value="Drf_GBD"/>
    <property type="match status" value="1"/>
</dbReference>
<evidence type="ECO:0000313" key="3">
    <source>
        <dbReference type="Proteomes" id="UP000193560"/>
    </source>
</evidence>
<dbReference type="STRING" id="90262.A0A1X2ITH5"/>
<dbReference type="OrthoDB" id="2286011at2759"/>
<name>A0A1X2ITH5_9FUNG</name>
<proteinExistence type="predicted"/>